<accession>A0A0W0R4D8</accession>
<protein>
    <submittedName>
        <fullName evidence="2">Uncharacterized protein</fullName>
    </submittedName>
</protein>
<keyword evidence="4" id="KW-1185">Reference proteome</keyword>
<evidence type="ECO:0000313" key="2">
    <source>
        <dbReference type="EMBL" id="KTC65915.1"/>
    </source>
</evidence>
<sequence length="194" mass="22802">MFAKLFCFLSVFFLSFSIQAQEAAEKEFYRNFWYPTYHGKRLNYCSFKGKCGQPVATRYCQMLGYKDANKQVIDYNVGLTNFLGTRAECRGWRCSGFKLITCVGKIGHKPAEKYYYRYRRFPLPRFQHYRVDWCYKNGTGCGQRAAYSYCRMLGYSKTKDYKIEPHVPATKALGNQRLCFGNQCNGFSYISCYR</sequence>
<proteinExistence type="predicted"/>
<reference evidence="2 4" key="1">
    <citation type="submission" date="2015-11" db="EMBL/GenBank/DDBJ databases">
        <title>Identification of large and diverse effector repertoires of 38 Legionella species.</title>
        <authorList>
            <person name="Burstein D."/>
            <person name="Amaro F."/>
            <person name="Zusman T."/>
            <person name="Lifshitz Z."/>
            <person name="Cohen O."/>
            <person name="Gilbert J.A."/>
            <person name="Pupko T."/>
            <person name="Shuman H.A."/>
            <person name="Segal G."/>
        </authorList>
    </citation>
    <scope>NUCLEOTIDE SEQUENCE [LARGE SCALE GENOMIC DNA]</scope>
    <source>
        <strain evidence="2 4">1762-AUS-E</strain>
    </source>
</reference>
<dbReference type="AlphaFoldDB" id="A0A0W0R4D8"/>
<feature type="signal peptide" evidence="1">
    <location>
        <begin position="1"/>
        <end position="20"/>
    </location>
</feature>
<dbReference type="Proteomes" id="UP000281170">
    <property type="component" value="Plasmid 18"/>
</dbReference>
<dbReference type="STRING" id="45056.Lade_0573"/>
<reference evidence="3 5" key="2">
    <citation type="submission" date="2018-12" db="EMBL/GenBank/DDBJ databases">
        <authorList>
            <consortium name="Pathogen Informatics"/>
        </authorList>
    </citation>
    <scope>NUCLEOTIDE SEQUENCE [LARGE SCALE GENOMIC DNA]</scope>
    <source>
        <strain evidence="3 5">NCTC12735</strain>
        <plasmid evidence="5">18</plasmid>
    </source>
</reference>
<evidence type="ECO:0000256" key="1">
    <source>
        <dbReference type="SAM" id="SignalP"/>
    </source>
</evidence>
<geneLocation type="plasmid" evidence="3 5">
    <name>18</name>
</geneLocation>
<gene>
    <name evidence="2" type="ORF">Lade_0573</name>
    <name evidence="3" type="ORF">NCTC12735_01169</name>
</gene>
<dbReference type="EMBL" id="LR134427">
    <property type="protein sequence ID" value="VEH85535.1"/>
    <property type="molecule type" value="Genomic_DNA"/>
</dbReference>
<dbReference type="KEGG" id="ladl:NCTC12735_01169"/>
<evidence type="ECO:0000313" key="5">
    <source>
        <dbReference type="Proteomes" id="UP000281170"/>
    </source>
</evidence>
<dbReference type="RefSeq" id="WP_058461638.1">
    <property type="nucleotide sequence ID" value="NZ_CAAAHS010000004.1"/>
</dbReference>
<keyword evidence="1" id="KW-0732">Signal</keyword>
<dbReference type="PATRIC" id="fig|45056.6.peg.593"/>
<dbReference type="EMBL" id="LNKA01000001">
    <property type="protein sequence ID" value="KTC65915.1"/>
    <property type="molecule type" value="Genomic_DNA"/>
</dbReference>
<name>A0A0W0R4D8_9GAMM</name>
<dbReference type="OrthoDB" id="5639165at2"/>
<organism evidence="2 4">
    <name type="scientific">Legionella adelaidensis</name>
    <dbReference type="NCBI Taxonomy" id="45056"/>
    <lineage>
        <taxon>Bacteria</taxon>
        <taxon>Pseudomonadati</taxon>
        <taxon>Pseudomonadota</taxon>
        <taxon>Gammaproteobacteria</taxon>
        <taxon>Legionellales</taxon>
        <taxon>Legionellaceae</taxon>
        <taxon>Legionella</taxon>
    </lineage>
</organism>
<dbReference type="Proteomes" id="UP000054859">
    <property type="component" value="Unassembled WGS sequence"/>
</dbReference>
<keyword evidence="3" id="KW-0614">Plasmid</keyword>
<evidence type="ECO:0000313" key="3">
    <source>
        <dbReference type="EMBL" id="VEH85535.1"/>
    </source>
</evidence>
<evidence type="ECO:0000313" key="4">
    <source>
        <dbReference type="Proteomes" id="UP000054859"/>
    </source>
</evidence>
<feature type="chain" id="PRO_5036002961" evidence="1">
    <location>
        <begin position="21"/>
        <end position="194"/>
    </location>
</feature>